<dbReference type="Pfam" id="PF03241">
    <property type="entry name" value="HpaB"/>
    <property type="match status" value="1"/>
</dbReference>
<keyword evidence="1" id="KW-0285">Flavoprotein</keyword>
<evidence type="ECO:0000313" key="7">
    <source>
        <dbReference type="EMBL" id="MDA0160356.1"/>
    </source>
</evidence>
<dbReference type="InterPro" id="IPR004925">
    <property type="entry name" value="HpaB/PvcC/4-BUDH"/>
</dbReference>
<dbReference type="InterPro" id="IPR024674">
    <property type="entry name" value="HpaB/PvcC/4-BUDH_N"/>
</dbReference>
<dbReference type="Gene3D" id="1.10.3140.10">
    <property type="entry name" value="4-hydroxybutyryl-coa dehydratase, domain 1"/>
    <property type="match status" value="1"/>
</dbReference>
<dbReference type="PANTHER" id="PTHR36117">
    <property type="entry name" value="4-HYDROXYPHENYLACETATE 3-MONOOXYGENASE-RELATED"/>
    <property type="match status" value="1"/>
</dbReference>
<keyword evidence="3" id="KW-0560">Oxidoreductase</keyword>
<name>A0A9X3MPD5_9ACTN</name>
<proteinExistence type="predicted"/>
<evidence type="ECO:0000256" key="1">
    <source>
        <dbReference type="ARBA" id="ARBA00022630"/>
    </source>
</evidence>
<comment type="caution">
    <text evidence="7">The sequence shown here is derived from an EMBL/GenBank/DDBJ whole genome shotgun (WGS) entry which is preliminary data.</text>
</comment>
<dbReference type="EMBL" id="JAPDOD010000005">
    <property type="protein sequence ID" value="MDA0160356.1"/>
    <property type="molecule type" value="Genomic_DNA"/>
</dbReference>
<dbReference type="PANTHER" id="PTHR36117:SF3">
    <property type="entry name" value="4-HYDROXYPHENYLACETATE 3-MONOOXYGENASE-RELATED"/>
    <property type="match status" value="1"/>
</dbReference>
<dbReference type="SUPFAM" id="SSF47203">
    <property type="entry name" value="Acyl-CoA dehydrogenase C-terminal domain-like"/>
    <property type="match status" value="1"/>
</dbReference>
<evidence type="ECO:0000259" key="6">
    <source>
        <dbReference type="Pfam" id="PF11794"/>
    </source>
</evidence>
<evidence type="ECO:0000256" key="3">
    <source>
        <dbReference type="ARBA" id="ARBA00023002"/>
    </source>
</evidence>
<feature type="binding site" evidence="4">
    <location>
        <position position="169"/>
    </location>
    <ligand>
        <name>FAD</name>
        <dbReference type="ChEBI" id="CHEBI:57692"/>
    </ligand>
</feature>
<dbReference type="Proteomes" id="UP001149140">
    <property type="component" value="Unassembled WGS sequence"/>
</dbReference>
<keyword evidence="8" id="KW-1185">Reference proteome</keyword>
<sequence>MLTGAQYLESLNDGRVNYISGHSVDDIEREPLLREAANWVARVYDHFYSPDPDAVNPMVQPPRSADELREHVPLMGQVDFITSTTYQSIMTLLTAAAQVNRSYPELGRRIYEYVDDAKRRDIRIVECITDGKGNRKLPPSKQPDPDAYTRIVERRDDGIVVRGAKLHITGACLAHELFVMPTKNMKPGEEEYALACAIPVNSPGVKMVSTTYAPREEDDRHFPFTRHEQMPDTFVILDDVFVPNERIFLDGQVEFSALFAHSLGLWERTGGVALMAIEADTLVGLAQLIAEANGLERQEHIKEKVSELVIYATLIRAGLEAAITHSRATEDGFVFPDELYTNAAKYHGAHQYNEMVRNLHDIAGGAVLTAPTIADIENEEIGPLLLKYMQGSATVTAEERIRLFHAIRDLTADGFGGWHLVTNVQSGGGLYAQRIVTRKHYDMENAKALARRAAGLEAEVTA</sequence>
<evidence type="ECO:0000256" key="4">
    <source>
        <dbReference type="PIRSR" id="PIRSR000331-2"/>
    </source>
</evidence>
<dbReference type="GO" id="GO:0016627">
    <property type="term" value="F:oxidoreductase activity, acting on the CH-CH group of donors"/>
    <property type="evidence" value="ECO:0007669"/>
    <property type="project" value="InterPro"/>
</dbReference>
<dbReference type="PIRSF" id="PIRSF000331">
    <property type="entry name" value="HpaA_HpaB"/>
    <property type="match status" value="1"/>
</dbReference>
<evidence type="ECO:0000259" key="5">
    <source>
        <dbReference type="Pfam" id="PF03241"/>
    </source>
</evidence>
<dbReference type="SUPFAM" id="SSF56645">
    <property type="entry name" value="Acyl-CoA dehydrogenase NM domain-like"/>
    <property type="match status" value="1"/>
</dbReference>
<gene>
    <name evidence="7" type="ORF">OM076_08775</name>
</gene>
<dbReference type="Gene3D" id="1.20.140.10">
    <property type="entry name" value="Butyryl-CoA Dehydrogenase, subunit A, domain 3"/>
    <property type="match status" value="1"/>
</dbReference>
<organism evidence="7 8">
    <name type="scientific">Solirubrobacter ginsenosidimutans</name>
    <dbReference type="NCBI Taxonomy" id="490573"/>
    <lineage>
        <taxon>Bacteria</taxon>
        <taxon>Bacillati</taxon>
        <taxon>Actinomycetota</taxon>
        <taxon>Thermoleophilia</taxon>
        <taxon>Solirubrobacterales</taxon>
        <taxon>Solirubrobacteraceae</taxon>
        <taxon>Solirubrobacter</taxon>
    </lineage>
</organism>
<keyword evidence="2 4" id="KW-0274">FAD</keyword>
<feature type="domain" description="HpaB/PvcC/4-BUDH C-terminal" evidence="5">
    <location>
        <begin position="261"/>
        <end position="455"/>
    </location>
</feature>
<dbReference type="InterPro" id="IPR024719">
    <property type="entry name" value="HpaB/PvcC/4-BUDH_C"/>
</dbReference>
<dbReference type="Gene3D" id="2.40.110.10">
    <property type="entry name" value="Butyryl-CoA Dehydrogenase, subunit A, domain 2"/>
    <property type="match status" value="1"/>
</dbReference>
<reference evidence="7" key="1">
    <citation type="submission" date="2022-10" db="EMBL/GenBank/DDBJ databases">
        <title>The WGS of Solirubrobacter ginsenosidimutans DSM 21036.</title>
        <authorList>
            <person name="Jiang Z."/>
        </authorList>
    </citation>
    <scope>NUCLEOTIDE SEQUENCE</scope>
    <source>
        <strain evidence="7">DSM 21036</strain>
    </source>
</reference>
<dbReference type="Pfam" id="PF11794">
    <property type="entry name" value="HpaB_N"/>
    <property type="match status" value="1"/>
</dbReference>
<evidence type="ECO:0008006" key="9">
    <source>
        <dbReference type="Google" id="ProtNLM"/>
    </source>
</evidence>
<accession>A0A9X3MPD5</accession>
<evidence type="ECO:0000256" key="2">
    <source>
        <dbReference type="ARBA" id="ARBA00022827"/>
    </source>
</evidence>
<dbReference type="InterPro" id="IPR046373">
    <property type="entry name" value="Acyl-CoA_Oxase/DH_mid-dom_sf"/>
</dbReference>
<protein>
    <recommendedName>
        <fullName evidence="9">4-hydroxyphenylacetate 3-hydroxylase</fullName>
    </recommendedName>
</protein>
<dbReference type="AlphaFoldDB" id="A0A9X3MPD5"/>
<dbReference type="InterPro" id="IPR009100">
    <property type="entry name" value="AcylCoA_DH/oxidase_NM_dom_sf"/>
</dbReference>
<evidence type="ECO:0000313" key="8">
    <source>
        <dbReference type="Proteomes" id="UP001149140"/>
    </source>
</evidence>
<feature type="domain" description="HpaB/PvcC/4-BUDH N-terminal" evidence="6">
    <location>
        <begin position="3"/>
        <end position="249"/>
    </location>
</feature>
<dbReference type="InterPro" id="IPR036250">
    <property type="entry name" value="AcylCo_DH-like_C"/>
</dbReference>
<dbReference type="RefSeq" id="WP_270039148.1">
    <property type="nucleotide sequence ID" value="NZ_JAPDOD010000005.1"/>
</dbReference>